<dbReference type="InterPro" id="IPR035979">
    <property type="entry name" value="RBD_domain_sf"/>
</dbReference>
<dbReference type="GO" id="GO:0003723">
    <property type="term" value="F:RNA binding"/>
    <property type="evidence" value="ECO:0007669"/>
    <property type="project" value="UniProtKB-UniRule"/>
</dbReference>
<dbReference type="SUPFAM" id="SSF54928">
    <property type="entry name" value="RNA-binding domain, RBD"/>
    <property type="match status" value="2"/>
</dbReference>
<dbReference type="PROSITE" id="PS50102">
    <property type="entry name" value="RRM"/>
    <property type="match status" value="1"/>
</dbReference>
<proteinExistence type="predicted"/>
<dbReference type="PANTHER" id="PTHR48034">
    <property type="entry name" value="TRANSFORMER-2 SEX-DETERMINING PROTEIN-RELATED"/>
    <property type="match status" value="1"/>
</dbReference>
<comment type="caution">
    <text evidence="3">The sequence shown here is derived from an EMBL/GenBank/DDBJ whole genome shotgun (WGS) entry which is preliminary data.</text>
</comment>
<protein>
    <recommendedName>
        <fullName evidence="2">RRM domain-containing protein</fullName>
    </recommendedName>
</protein>
<gene>
    <name evidence="3" type="ORF">TrRE_jg480</name>
</gene>
<evidence type="ECO:0000259" key="2">
    <source>
        <dbReference type="PROSITE" id="PS50102"/>
    </source>
</evidence>
<dbReference type="EMBL" id="BRXZ01000855">
    <property type="protein sequence ID" value="GMH55811.1"/>
    <property type="molecule type" value="Genomic_DNA"/>
</dbReference>
<evidence type="ECO:0000256" key="1">
    <source>
        <dbReference type="PROSITE-ProRule" id="PRU00176"/>
    </source>
</evidence>
<dbReference type="SMART" id="SM00360">
    <property type="entry name" value="RRM"/>
    <property type="match status" value="1"/>
</dbReference>
<keyword evidence="1" id="KW-0694">RNA-binding</keyword>
<evidence type="ECO:0000313" key="4">
    <source>
        <dbReference type="Proteomes" id="UP001165082"/>
    </source>
</evidence>
<evidence type="ECO:0000313" key="3">
    <source>
        <dbReference type="EMBL" id="GMH55811.1"/>
    </source>
</evidence>
<sequence length="193" mass="20221">MSMFEQNTIAPPAGQVMGMGGAPPAAPEGVRLYVGNISFDTDENRLIQTFGTFGELYVGNLSFETTMEAVKQLFEQYGPISDCFLPMDRQTGRPRGFAFVTMAPAEAQTAIQMLNGFELNGRNLQVNQAQPKNRGGGFNQGGFGGGGGFQQGGGFNQGYGGQGYGGQGQGYGQQPVNIGYGGNGGNPGFNAGY</sequence>
<feature type="domain" description="RRM" evidence="2">
    <location>
        <begin position="54"/>
        <end position="131"/>
    </location>
</feature>
<reference evidence="3" key="1">
    <citation type="submission" date="2022-07" db="EMBL/GenBank/DDBJ databases">
        <title>Genome analysis of Parmales, a sister group of diatoms, reveals the evolutionary specialization of diatoms from phago-mixotrophs to photoautotrophs.</title>
        <authorList>
            <person name="Ban H."/>
            <person name="Sato S."/>
            <person name="Yoshikawa S."/>
            <person name="Kazumasa Y."/>
            <person name="Nakamura Y."/>
            <person name="Ichinomiya M."/>
            <person name="Saitoh K."/>
            <person name="Sato N."/>
            <person name="Blanc-Mathieu R."/>
            <person name="Endo H."/>
            <person name="Kuwata A."/>
            <person name="Ogata H."/>
        </authorList>
    </citation>
    <scope>NUCLEOTIDE SEQUENCE</scope>
</reference>
<dbReference type="Pfam" id="PF00076">
    <property type="entry name" value="RRM_1"/>
    <property type="match status" value="1"/>
</dbReference>
<dbReference type="InterPro" id="IPR000504">
    <property type="entry name" value="RRM_dom"/>
</dbReference>
<dbReference type="AlphaFoldDB" id="A0A9W6ZPN6"/>
<dbReference type="OrthoDB" id="439808at2759"/>
<dbReference type="InterPro" id="IPR050441">
    <property type="entry name" value="RBM"/>
</dbReference>
<keyword evidence="4" id="KW-1185">Reference proteome</keyword>
<name>A0A9W6ZPN6_9STRA</name>
<dbReference type="Gene3D" id="3.30.70.330">
    <property type="match status" value="2"/>
</dbReference>
<dbReference type="InterPro" id="IPR012677">
    <property type="entry name" value="Nucleotide-bd_a/b_plait_sf"/>
</dbReference>
<dbReference type="Proteomes" id="UP001165082">
    <property type="component" value="Unassembled WGS sequence"/>
</dbReference>
<organism evidence="3 4">
    <name type="scientific">Triparma retinervis</name>
    <dbReference type="NCBI Taxonomy" id="2557542"/>
    <lineage>
        <taxon>Eukaryota</taxon>
        <taxon>Sar</taxon>
        <taxon>Stramenopiles</taxon>
        <taxon>Ochrophyta</taxon>
        <taxon>Bolidophyceae</taxon>
        <taxon>Parmales</taxon>
        <taxon>Triparmaceae</taxon>
        <taxon>Triparma</taxon>
    </lineage>
</organism>
<accession>A0A9W6ZPN6</accession>